<dbReference type="KEGG" id="dmm:dnm_092370"/>
<protein>
    <submittedName>
        <fullName evidence="2">Uncharacterized protein</fullName>
    </submittedName>
</protein>
<dbReference type="Proteomes" id="UP000663722">
    <property type="component" value="Chromosome"/>
</dbReference>
<gene>
    <name evidence="2" type="ORF">dnm_092370</name>
</gene>
<reference evidence="2" key="1">
    <citation type="journal article" date="2021" name="Microb. Physiol.">
        <title>Proteogenomic Insights into the Physiology of Marine, Sulfate-Reducing, Filamentous Desulfonema limicola and Desulfonema magnum.</title>
        <authorList>
            <person name="Schnaars V."/>
            <person name="Wohlbrand L."/>
            <person name="Scheve S."/>
            <person name="Hinrichs C."/>
            <person name="Reinhardt R."/>
            <person name="Rabus R."/>
        </authorList>
    </citation>
    <scope>NUCLEOTIDE SEQUENCE</scope>
    <source>
        <strain evidence="2">4be13</strain>
    </source>
</reference>
<feature type="region of interest" description="Disordered" evidence="1">
    <location>
        <begin position="1"/>
        <end position="40"/>
    </location>
</feature>
<feature type="compositionally biased region" description="Polar residues" evidence="1">
    <location>
        <begin position="1"/>
        <end position="10"/>
    </location>
</feature>
<evidence type="ECO:0000313" key="3">
    <source>
        <dbReference type="Proteomes" id="UP000663722"/>
    </source>
</evidence>
<accession>A0A975BWM5</accession>
<proteinExistence type="predicted"/>
<dbReference type="EMBL" id="CP061800">
    <property type="protein sequence ID" value="QTA93140.1"/>
    <property type="molecule type" value="Genomic_DNA"/>
</dbReference>
<evidence type="ECO:0000256" key="1">
    <source>
        <dbReference type="SAM" id="MobiDB-lite"/>
    </source>
</evidence>
<name>A0A975BWM5_9BACT</name>
<dbReference type="AlphaFoldDB" id="A0A975BWM5"/>
<evidence type="ECO:0000313" key="2">
    <source>
        <dbReference type="EMBL" id="QTA93140.1"/>
    </source>
</evidence>
<sequence>MRSGSTTSFKQKIGRRETKHKKSDLLSRTAKRFAPPLMPF</sequence>
<organism evidence="2 3">
    <name type="scientific">Desulfonema magnum</name>
    <dbReference type="NCBI Taxonomy" id="45655"/>
    <lineage>
        <taxon>Bacteria</taxon>
        <taxon>Pseudomonadati</taxon>
        <taxon>Thermodesulfobacteriota</taxon>
        <taxon>Desulfobacteria</taxon>
        <taxon>Desulfobacterales</taxon>
        <taxon>Desulfococcaceae</taxon>
        <taxon>Desulfonema</taxon>
    </lineage>
</organism>
<keyword evidence="3" id="KW-1185">Reference proteome</keyword>